<keyword evidence="1" id="KW-0862">Zinc</keyword>
<dbReference type="EMBL" id="AJ629123">
    <property type="protein sequence ID" value="CAF33029.1"/>
    <property type="molecule type" value="Genomic_DNA"/>
</dbReference>
<dbReference type="GO" id="GO:0016811">
    <property type="term" value="F:hydrolase activity, acting on carbon-nitrogen (but not peptide) bonds, in linear amides"/>
    <property type="evidence" value="ECO:0007669"/>
    <property type="project" value="TreeGrafter"/>
</dbReference>
<dbReference type="InterPro" id="IPR003737">
    <property type="entry name" value="GlcNAc_PI_deacetylase-related"/>
</dbReference>
<dbReference type="Proteomes" id="UP001205311">
    <property type="component" value="Unassembled WGS sequence"/>
</dbReference>
<reference evidence="2" key="1">
    <citation type="submission" date="2004-02" db="EMBL/GenBank/DDBJ databases">
        <title>Comparison of the "mixed" gene clusters for the biosynthesis of the aminoglycoside antibiotics apramycin (Streptomyces tenebrarius DSM 40477) and hygromycin B (Streptomyces hygroscopicus subsp. hygroscopicus DSM 40578), which contain genes related to both the biosynthesis of other aminoglycosides and cell-wall sugars.</title>
        <authorList>
            <person name="Aboshanab K.M."/>
            <person name="Schmidt-Beissner H."/>
            <person name="Wehmeier U.F."/>
            <person name="Welzel K."/>
            <person name="Vente A."/>
            <person name="Piepersberg W."/>
        </authorList>
    </citation>
    <scope>NUCLEOTIDE SEQUENCE</scope>
    <source>
        <strain evidence="2">Type strain: DSM 40477</strain>
    </source>
</reference>
<dbReference type="RefSeq" id="WP_253674853.1">
    <property type="nucleotide sequence ID" value="NZ_JAMTCP010000083.1"/>
</dbReference>
<keyword evidence="4" id="KW-1185">Reference proteome</keyword>
<dbReference type="SUPFAM" id="SSF102588">
    <property type="entry name" value="LmbE-like"/>
    <property type="match status" value="1"/>
</dbReference>
<dbReference type="PANTHER" id="PTHR12993:SF11">
    <property type="entry name" value="N-ACETYLGLUCOSAMINYL-PHOSPHATIDYLINOSITOL DE-N-ACETYLASE"/>
    <property type="match status" value="1"/>
</dbReference>
<proteinExistence type="predicted"/>
<dbReference type="EMBL" id="JAMTCP010000083">
    <property type="protein sequence ID" value="MCP2262622.1"/>
    <property type="molecule type" value="Genomic_DNA"/>
</dbReference>
<evidence type="ECO:0000313" key="3">
    <source>
        <dbReference type="EMBL" id="MCP2262622.1"/>
    </source>
</evidence>
<dbReference type="Pfam" id="PF02585">
    <property type="entry name" value="PIG-L"/>
    <property type="match status" value="1"/>
</dbReference>
<accession>Q2MFL2</accession>
<dbReference type="AlphaFoldDB" id="Q2MFL2"/>
<reference evidence="3 4" key="2">
    <citation type="submission" date="2022-06" db="EMBL/GenBank/DDBJ databases">
        <title>Genomic Encyclopedia of Archaeal and Bacterial Type Strains, Phase II (KMG-II): from individual species to whole genera.</title>
        <authorList>
            <person name="Goeker M."/>
        </authorList>
    </citation>
    <scope>NUCLEOTIDE SEQUENCE [LARGE SCALE GENOMIC DNA]</scope>
    <source>
        <strain evidence="3 4">DSM 40477</strain>
    </source>
</reference>
<dbReference type="PANTHER" id="PTHR12993">
    <property type="entry name" value="N-ACETYLGLUCOSAMINYL-PHOSPHATIDYLINOSITOL DE-N-ACETYLASE-RELATED"/>
    <property type="match status" value="1"/>
</dbReference>
<dbReference type="Gene3D" id="3.40.50.10320">
    <property type="entry name" value="LmbE-like"/>
    <property type="match status" value="1"/>
</dbReference>
<dbReference type="InterPro" id="IPR024078">
    <property type="entry name" value="LmbE-like_dom_sf"/>
</dbReference>
<name>Q2MFL2_STRSD</name>
<evidence type="ECO:0000313" key="2">
    <source>
        <dbReference type="EMBL" id="CAF33029.1"/>
    </source>
</evidence>
<gene>
    <name evidence="2" type="primary">aprN</name>
    <name evidence="3" type="ORF">LX15_006364</name>
</gene>
<evidence type="ECO:0000256" key="1">
    <source>
        <dbReference type="ARBA" id="ARBA00022833"/>
    </source>
</evidence>
<dbReference type="GO" id="GO:0016137">
    <property type="term" value="P:glycoside metabolic process"/>
    <property type="evidence" value="ECO:0007669"/>
    <property type="project" value="UniProtKB-ARBA"/>
</dbReference>
<evidence type="ECO:0000313" key="4">
    <source>
        <dbReference type="Proteomes" id="UP001205311"/>
    </source>
</evidence>
<organism evidence="2">
    <name type="scientific">Streptoalloteichus tenebrarius (strain ATCC 17920 / DSM 40477 / JCM 4838 / CBS 697.72 / NBRC 16177 / NCIMB 11028 / NRRL B-12390 / A12253. 1 / ISP 5477)</name>
    <name type="common">Streptomyces tenebrarius</name>
    <dbReference type="NCBI Taxonomy" id="1933"/>
    <lineage>
        <taxon>Bacteria</taxon>
        <taxon>Bacillati</taxon>
        <taxon>Actinomycetota</taxon>
        <taxon>Actinomycetes</taxon>
        <taxon>Pseudonocardiales</taxon>
        <taxon>Pseudonocardiaceae</taxon>
        <taxon>Streptoalloteichus</taxon>
    </lineage>
</organism>
<protein>
    <submittedName>
        <fullName evidence="3">N-acetylglucosaminyl deacetylase, LmbE family</fullName>
    </submittedName>
    <submittedName>
        <fullName evidence="2">Putative aminoglycoside N-acetylhexosaminyl deacetylase or alpha-ketoglutaramate amidase</fullName>
    </submittedName>
</protein>
<sequence>MPENLALAGNLLLLSPHPDDIAYSCGGLVASGLGAAEATLLTVFGRSEWTVSPLLASAGAEVVSKVRIEEDRRYCAARGIVHTHLDFPDASLRGYDDEGELLAATRDDPLTDEVVDAVTAAVRSASPDLVLAPAAMGDHIDHLIVHEAARRLDAEYRTLYYEDIPYSAHHDLRAVDDTLANARNLALDRVVDISPVLDDKIAGMRVYESQTDAQAIADMRFHAGRVARTAGGCAERLWAPRTSP</sequence>